<accession>A0ABU0MPU3</accession>
<evidence type="ECO:0000313" key="1">
    <source>
        <dbReference type="EMBL" id="MDQ0535354.1"/>
    </source>
</evidence>
<reference evidence="1 2" key="1">
    <citation type="submission" date="2023-07" db="EMBL/GenBank/DDBJ databases">
        <title>Genomic Encyclopedia of Type Strains, Phase IV (KMG-IV): sequencing the most valuable type-strain genomes for metagenomic binning, comparative biology and taxonomic classification.</title>
        <authorList>
            <person name="Goeker M."/>
        </authorList>
    </citation>
    <scope>NUCLEOTIDE SEQUENCE [LARGE SCALE GENOMIC DNA]</scope>
    <source>
        <strain evidence="1 2">DSM 19922</strain>
    </source>
</reference>
<dbReference type="RefSeq" id="WP_209985834.1">
    <property type="nucleotide sequence ID" value="NZ_JAGINO010000017.1"/>
</dbReference>
<dbReference type="Proteomes" id="UP001244552">
    <property type="component" value="Unassembled WGS sequence"/>
</dbReference>
<name>A0ABU0MPU3_9PROT</name>
<keyword evidence="2" id="KW-1185">Reference proteome</keyword>
<proteinExistence type="predicted"/>
<evidence type="ECO:0000313" key="2">
    <source>
        <dbReference type="Proteomes" id="UP001244552"/>
    </source>
</evidence>
<comment type="caution">
    <text evidence="1">The sequence shown here is derived from an EMBL/GenBank/DDBJ whole genome shotgun (WGS) entry which is preliminary data.</text>
</comment>
<gene>
    <name evidence="1" type="ORF">QO018_004232</name>
</gene>
<protein>
    <submittedName>
        <fullName evidence="1">Amidophosphoribosyltransferase</fullName>
    </submittedName>
</protein>
<dbReference type="EMBL" id="JAUSVU010000017">
    <property type="protein sequence ID" value="MDQ0535354.1"/>
    <property type="molecule type" value="Genomic_DNA"/>
</dbReference>
<sequence>MSTTPTAATPCVVPGCDHPATAGDRCRAPAPDMLSLAPEDRCGDCGAHLLVDTDECCPCCGAG</sequence>
<organism evidence="1 2">
    <name type="scientific">Azospirillum picis</name>
    <dbReference type="NCBI Taxonomy" id="488438"/>
    <lineage>
        <taxon>Bacteria</taxon>
        <taxon>Pseudomonadati</taxon>
        <taxon>Pseudomonadota</taxon>
        <taxon>Alphaproteobacteria</taxon>
        <taxon>Rhodospirillales</taxon>
        <taxon>Azospirillaceae</taxon>
        <taxon>Azospirillum</taxon>
    </lineage>
</organism>